<dbReference type="Proteomes" id="UP000317122">
    <property type="component" value="Unassembled WGS sequence"/>
</dbReference>
<feature type="domain" description="Ketoreductase" evidence="2">
    <location>
        <begin position="11"/>
        <end position="196"/>
    </location>
</feature>
<dbReference type="PRINTS" id="PR00080">
    <property type="entry name" value="SDRFAMILY"/>
</dbReference>
<keyword evidence="4" id="KW-1185">Reference proteome</keyword>
<dbReference type="SMART" id="SM00822">
    <property type="entry name" value="PKS_KR"/>
    <property type="match status" value="1"/>
</dbReference>
<dbReference type="PRINTS" id="PR00081">
    <property type="entry name" value="GDHRDH"/>
</dbReference>
<dbReference type="RefSeq" id="WP_145720540.1">
    <property type="nucleotide sequence ID" value="NZ_BSPF01000048.1"/>
</dbReference>
<dbReference type="SUPFAM" id="SSF51735">
    <property type="entry name" value="NAD(P)-binding Rossmann-fold domains"/>
    <property type="match status" value="1"/>
</dbReference>
<dbReference type="AlphaFoldDB" id="A0A562NGV1"/>
<dbReference type="PROSITE" id="PS00061">
    <property type="entry name" value="ADH_SHORT"/>
    <property type="match status" value="1"/>
</dbReference>
<evidence type="ECO:0000259" key="2">
    <source>
        <dbReference type="SMART" id="SM00822"/>
    </source>
</evidence>
<dbReference type="GO" id="GO:0016616">
    <property type="term" value="F:oxidoreductase activity, acting on the CH-OH group of donors, NAD or NADP as acceptor"/>
    <property type="evidence" value="ECO:0007669"/>
    <property type="project" value="UniProtKB-ARBA"/>
</dbReference>
<evidence type="ECO:0000313" key="4">
    <source>
        <dbReference type="Proteomes" id="UP000317122"/>
    </source>
</evidence>
<comment type="caution">
    <text evidence="3">The sequence shown here is derived from an EMBL/GenBank/DDBJ whole genome shotgun (WGS) entry which is preliminary data.</text>
</comment>
<dbReference type="OrthoDB" id="7157698at2"/>
<gene>
    <name evidence="3" type="ORF">IQ26_04504</name>
</gene>
<dbReference type="Gene3D" id="3.40.50.720">
    <property type="entry name" value="NAD(P)-binding Rossmann-like Domain"/>
    <property type="match status" value="1"/>
</dbReference>
<evidence type="ECO:0000256" key="1">
    <source>
        <dbReference type="ARBA" id="ARBA00006484"/>
    </source>
</evidence>
<dbReference type="PANTHER" id="PTHR42760">
    <property type="entry name" value="SHORT-CHAIN DEHYDROGENASES/REDUCTASES FAMILY MEMBER"/>
    <property type="match status" value="1"/>
</dbReference>
<dbReference type="FunFam" id="3.40.50.720:FF:000084">
    <property type="entry name" value="Short-chain dehydrogenase reductase"/>
    <property type="match status" value="1"/>
</dbReference>
<organism evidence="3 4">
    <name type="scientific">Mesorhizobium tianshanense</name>
    <dbReference type="NCBI Taxonomy" id="39844"/>
    <lineage>
        <taxon>Bacteria</taxon>
        <taxon>Pseudomonadati</taxon>
        <taxon>Pseudomonadota</taxon>
        <taxon>Alphaproteobacteria</taxon>
        <taxon>Hyphomicrobiales</taxon>
        <taxon>Phyllobacteriaceae</taxon>
        <taxon>Mesorhizobium</taxon>
    </lineage>
</organism>
<proteinExistence type="inferred from homology"/>
<dbReference type="NCBIfam" id="NF004847">
    <property type="entry name" value="PRK06198.1"/>
    <property type="match status" value="1"/>
</dbReference>
<dbReference type="Pfam" id="PF13561">
    <property type="entry name" value="adh_short_C2"/>
    <property type="match status" value="1"/>
</dbReference>
<reference evidence="3 4" key="1">
    <citation type="journal article" date="2015" name="Stand. Genomic Sci.">
        <title>Genomic Encyclopedia of Bacterial and Archaeal Type Strains, Phase III: the genomes of soil and plant-associated and newly described type strains.</title>
        <authorList>
            <person name="Whitman W.B."/>
            <person name="Woyke T."/>
            <person name="Klenk H.P."/>
            <person name="Zhou Y."/>
            <person name="Lilburn T.G."/>
            <person name="Beck B.J."/>
            <person name="De Vos P."/>
            <person name="Vandamme P."/>
            <person name="Eisen J.A."/>
            <person name="Garrity G."/>
            <person name="Hugenholtz P."/>
            <person name="Kyrpides N.C."/>
        </authorList>
    </citation>
    <scope>NUCLEOTIDE SEQUENCE [LARGE SCALE GENOMIC DNA]</scope>
    <source>
        <strain evidence="3 4">CGMCC 1.2546</strain>
    </source>
</reference>
<dbReference type="InterPro" id="IPR057326">
    <property type="entry name" value="KR_dom"/>
</dbReference>
<comment type="similarity">
    <text evidence="1">Belongs to the short-chain dehydrogenases/reductases (SDR) family.</text>
</comment>
<name>A0A562NGV1_9HYPH</name>
<dbReference type="InterPro" id="IPR002347">
    <property type="entry name" value="SDR_fam"/>
</dbReference>
<evidence type="ECO:0000313" key="3">
    <source>
        <dbReference type="EMBL" id="TWI31318.1"/>
    </source>
</evidence>
<dbReference type="InterPro" id="IPR020904">
    <property type="entry name" value="Sc_DH/Rdtase_CS"/>
</dbReference>
<accession>A0A562NGV1</accession>
<protein>
    <submittedName>
        <fullName evidence="3">NAD(P)-dependent dehydrogenase (Short-subunit alcohol dehydrogenase family)</fullName>
    </submittedName>
</protein>
<dbReference type="CDD" id="cd05233">
    <property type="entry name" value="SDR_c"/>
    <property type="match status" value="1"/>
</dbReference>
<sequence>MNGSADRNSETRAIVTGGAQGIGFAVAEALADEGCRALALIGRSKEKGDKAVAALRESGVDAIFISADVSEVADCRRAVETAIAHFGTINALVNAAATSARGSLVETSEELFDTIFATNVRGPFFLMQGVVAHLLENKAPGSIVNVLSMSAHCGQSFLTPYSSSKGALMTLTKNVANAYRGNRIRCNAVLPGWMDTEGEAIVQKKWHDAPDDWLEKAEAAQPMGQLVKPDQLARLISYMISPQSGVMTGSLVDYDQNIAGSSPE</sequence>
<dbReference type="EMBL" id="VLKT01000030">
    <property type="protein sequence ID" value="TWI31318.1"/>
    <property type="molecule type" value="Genomic_DNA"/>
</dbReference>
<dbReference type="InterPro" id="IPR036291">
    <property type="entry name" value="NAD(P)-bd_dom_sf"/>
</dbReference>